<dbReference type="InterPro" id="IPR036271">
    <property type="entry name" value="Tet_transcr_reg_TetR-rel_C_sf"/>
</dbReference>
<dbReference type="GO" id="GO:0000976">
    <property type="term" value="F:transcription cis-regulatory region binding"/>
    <property type="evidence" value="ECO:0007669"/>
    <property type="project" value="TreeGrafter"/>
</dbReference>
<name>A0A330L1P1_9BACT</name>
<keyword evidence="5" id="KW-1185">Reference proteome</keyword>
<dbReference type="EMBL" id="OUNR01000001">
    <property type="protein sequence ID" value="SPP63678.1"/>
    <property type="molecule type" value="Genomic_DNA"/>
</dbReference>
<dbReference type="InterPro" id="IPR009057">
    <property type="entry name" value="Homeodomain-like_sf"/>
</dbReference>
<dbReference type="InterPro" id="IPR050109">
    <property type="entry name" value="HTH-type_TetR-like_transc_reg"/>
</dbReference>
<dbReference type="Pfam" id="PF00440">
    <property type="entry name" value="TetR_N"/>
    <property type="match status" value="1"/>
</dbReference>
<dbReference type="Pfam" id="PF14246">
    <property type="entry name" value="TetR_C_7"/>
    <property type="match status" value="1"/>
</dbReference>
<sequence length="216" mass="24282">MTRTIQRSRQSSQERQASLIQAATTLFAQKGFNGTTTKEIARAAGVSEALVFKHFPTKRALYTAILAGKVTVSELLSTIEAAAKQQEDRRVFTLIAGYRIRPKADATFLRLLLFSALEGHELSDMFFGKHHKVFYDHLAAYIHTRVKDGAFRRVDPLLAARAFIGMVVHHRLLHEIFGIPMDRSYDDTVSTYVDLFLHGLVAAPAPRRTKKGRTRA</sequence>
<dbReference type="Proteomes" id="UP000248168">
    <property type="component" value="Unassembled WGS sequence"/>
</dbReference>
<feature type="DNA-binding region" description="H-T-H motif" evidence="2">
    <location>
        <begin position="36"/>
        <end position="55"/>
    </location>
</feature>
<dbReference type="PROSITE" id="PS50977">
    <property type="entry name" value="HTH_TETR_2"/>
    <property type="match status" value="1"/>
</dbReference>
<dbReference type="PRINTS" id="PR00455">
    <property type="entry name" value="HTHTETR"/>
</dbReference>
<dbReference type="GO" id="GO:0003700">
    <property type="term" value="F:DNA-binding transcription factor activity"/>
    <property type="evidence" value="ECO:0007669"/>
    <property type="project" value="TreeGrafter"/>
</dbReference>
<evidence type="ECO:0000256" key="2">
    <source>
        <dbReference type="PROSITE-ProRule" id="PRU00335"/>
    </source>
</evidence>
<dbReference type="PANTHER" id="PTHR30055">
    <property type="entry name" value="HTH-TYPE TRANSCRIPTIONAL REGULATOR RUTR"/>
    <property type="match status" value="1"/>
</dbReference>
<feature type="domain" description="HTH tetR-type" evidence="3">
    <location>
        <begin position="13"/>
        <end position="73"/>
    </location>
</feature>
<gene>
    <name evidence="4" type="ORF">NITLEN_10764</name>
</gene>
<evidence type="ECO:0000313" key="4">
    <source>
        <dbReference type="EMBL" id="SPP63678.1"/>
    </source>
</evidence>
<dbReference type="FunCoup" id="A0A330L1P1">
    <property type="interactions" value="126"/>
</dbReference>
<organism evidence="4 5">
    <name type="scientific">Nitrospira lenta</name>
    <dbReference type="NCBI Taxonomy" id="1436998"/>
    <lineage>
        <taxon>Bacteria</taxon>
        <taxon>Pseudomonadati</taxon>
        <taxon>Nitrospirota</taxon>
        <taxon>Nitrospiria</taxon>
        <taxon>Nitrospirales</taxon>
        <taxon>Nitrospiraceae</taxon>
        <taxon>Nitrospira</taxon>
    </lineage>
</organism>
<dbReference type="SUPFAM" id="SSF46689">
    <property type="entry name" value="Homeodomain-like"/>
    <property type="match status" value="1"/>
</dbReference>
<accession>A0A330L1P1</accession>
<dbReference type="AlphaFoldDB" id="A0A330L1P1"/>
<dbReference type="InterPro" id="IPR023772">
    <property type="entry name" value="DNA-bd_HTH_TetR-type_CS"/>
</dbReference>
<dbReference type="RefSeq" id="WP_121988173.1">
    <property type="nucleotide sequence ID" value="NZ_OUNR01000001.1"/>
</dbReference>
<dbReference type="Gene3D" id="1.10.357.10">
    <property type="entry name" value="Tetracycline Repressor, domain 2"/>
    <property type="match status" value="1"/>
</dbReference>
<proteinExistence type="predicted"/>
<dbReference type="SUPFAM" id="SSF48498">
    <property type="entry name" value="Tetracyclin repressor-like, C-terminal domain"/>
    <property type="match status" value="1"/>
</dbReference>
<dbReference type="InParanoid" id="A0A330L1P1"/>
<protein>
    <submittedName>
        <fullName evidence="4">Putative Transcriptional regulator acrR</fullName>
    </submittedName>
</protein>
<evidence type="ECO:0000256" key="1">
    <source>
        <dbReference type="ARBA" id="ARBA00023125"/>
    </source>
</evidence>
<dbReference type="InterPro" id="IPR001647">
    <property type="entry name" value="HTH_TetR"/>
</dbReference>
<dbReference type="PROSITE" id="PS01081">
    <property type="entry name" value="HTH_TETR_1"/>
    <property type="match status" value="1"/>
</dbReference>
<keyword evidence="1 2" id="KW-0238">DNA-binding</keyword>
<dbReference type="PANTHER" id="PTHR30055:SF223">
    <property type="entry name" value="HTH-TYPE TRANSCRIPTIONAL REGULATOR UIDR"/>
    <property type="match status" value="1"/>
</dbReference>
<dbReference type="InterPro" id="IPR039536">
    <property type="entry name" value="TetR_C_Proteobacteria"/>
</dbReference>
<evidence type="ECO:0000313" key="5">
    <source>
        <dbReference type="Proteomes" id="UP000248168"/>
    </source>
</evidence>
<reference evidence="5" key="1">
    <citation type="submission" date="2018-04" db="EMBL/GenBank/DDBJ databases">
        <authorList>
            <person name="Lucker S."/>
            <person name="Sakoula D."/>
        </authorList>
    </citation>
    <scope>NUCLEOTIDE SEQUENCE [LARGE SCALE GENOMIC DNA]</scope>
</reference>
<evidence type="ECO:0000259" key="3">
    <source>
        <dbReference type="PROSITE" id="PS50977"/>
    </source>
</evidence>
<dbReference type="OrthoDB" id="9812484at2"/>